<feature type="domain" description="Sucrose synthase first GT-B" evidence="9">
    <location>
        <begin position="273"/>
        <end position="561"/>
    </location>
</feature>
<dbReference type="InterPro" id="IPR056735">
    <property type="entry name" value="SUS_N"/>
</dbReference>
<dbReference type="InterPro" id="IPR001296">
    <property type="entry name" value="Glyco_trans_1"/>
</dbReference>
<dbReference type="PANTHER" id="PTHR45839">
    <property type="match status" value="1"/>
</dbReference>
<feature type="domain" description="Glycosyl transferase family 1" evidence="8">
    <location>
        <begin position="574"/>
        <end position="737"/>
    </location>
</feature>
<feature type="domain" description="Sucrose synthase EPBD" evidence="11">
    <location>
        <begin position="162"/>
        <end position="250"/>
    </location>
</feature>
<evidence type="ECO:0000256" key="6">
    <source>
        <dbReference type="ARBA" id="ARBA00049030"/>
    </source>
</evidence>
<evidence type="ECO:0000259" key="10">
    <source>
        <dbReference type="Pfam" id="PF24861"/>
    </source>
</evidence>
<evidence type="ECO:0000259" key="8">
    <source>
        <dbReference type="Pfam" id="PF00534"/>
    </source>
</evidence>
<dbReference type="Gene3D" id="3.40.50.2000">
    <property type="entry name" value="Glycogen Phosphorylase B"/>
    <property type="match status" value="2"/>
</dbReference>
<evidence type="ECO:0000313" key="13">
    <source>
        <dbReference type="EMBL" id="VFJ58313.1"/>
    </source>
</evidence>
<evidence type="ECO:0000256" key="7">
    <source>
        <dbReference type="NCBIfam" id="TIGR02470"/>
    </source>
</evidence>
<dbReference type="Pfam" id="PF00862">
    <property type="entry name" value="GT-B_Sucrose_synth"/>
    <property type="match status" value="1"/>
</dbReference>
<evidence type="ECO:0000313" key="12">
    <source>
        <dbReference type="EMBL" id="VFJ42889.1"/>
    </source>
</evidence>
<dbReference type="EMBL" id="CAADEY010000064">
    <property type="protein sequence ID" value="VFJ58313.1"/>
    <property type="molecule type" value="Genomic_DNA"/>
</dbReference>
<dbReference type="Pfam" id="PF24861">
    <property type="entry name" value="SUS_N"/>
    <property type="match status" value="1"/>
</dbReference>
<keyword evidence="5" id="KW-0808">Transferase</keyword>
<dbReference type="NCBIfam" id="TIGR02470">
    <property type="entry name" value="sucr_synth"/>
    <property type="match status" value="1"/>
</dbReference>
<name>A0A450SW87_9GAMM</name>
<evidence type="ECO:0000256" key="5">
    <source>
        <dbReference type="ARBA" id="ARBA00022679"/>
    </source>
</evidence>
<gene>
    <name evidence="12" type="ORF">BECKDK2373B_GA0170837_100340</name>
    <name evidence="13" type="ORF">BECKDK2373C_GA0170839_106418</name>
</gene>
<dbReference type="InterPro" id="IPR056736">
    <property type="entry name" value="SUS_EPBD"/>
</dbReference>
<sequence length="813" mass="92533">MSTESFETSNPGVSSRIKGLREYLTGQRSEGYSLLYQCIAQEKPFLLRSELRDIVHSSQTDDDKAAAVAQSPLGRILLSTEEAAVQAPWIYFAVRPYVAHWEYLRIHVDTMSAEPISVNEYLIFKELLVQGHDDFDQYRLEIDFAPFSREFPRLREARSIGRGVEFLNRQLSSGLLEGLRRGSNPLLDFLRVHQYRGQQLLLNDQVKSTTNLREILRSAEEFLSGQSSEATWDDVSRALRTLGFEPGWGRTVRRIRQTMSLLTDLLEAPDPRNLEGFLGRVPMVFSIAILSPHGYFGQSNVLGRPDTGGQVVYILDQVRALETEIRQRLYDQGLTIEPQIVVITRLIPQSEGTTCSQRVEPIAGTHNARILRVPFRNQVGEVIQHWISRFEVWPYLEGYALEAEKELMAEISSRPDLIIGNYSDGNLVASLMARRLGVTQCAIAHALEKTKYLFSDLYWEKEDQQYHFACQFTADLLAMNSADFIITSTYQEIAGTRDSIGQYESHMAFTLPGLYRVVDGVDVFDPKFNIISPGADADIYFPYTERERRLIDLHGSIDELIHGDISHDNMRGRLTDRGKPLLFSMARLDHIKNIAGLVEWYGNCPRLRDRVNLLIVAGHVSAEDSSDYDEGMQIARMHDLFDHFGLDGQVRWLGIHLEKTMAGELYRVVADSKGVFVQPALFEAFGLTVIEAMASGLPTFATRYGGPLEIIEDGVSGFHIDPNHGAEAVELIADFFEKCHGNDTYWDRISESTLERVSTHYTWANYAERLMTLSKVYGFWKHVTNPERAEMQRYLEMFYTLQFRRLAEGVASQ</sequence>
<dbReference type="InterPro" id="IPR000368">
    <property type="entry name" value="Sucrose_synth_GT-B1"/>
</dbReference>
<accession>A0A450SW87</accession>
<dbReference type="AlphaFoldDB" id="A0A450SW87"/>
<dbReference type="GO" id="GO:0005985">
    <property type="term" value="P:sucrose metabolic process"/>
    <property type="evidence" value="ECO:0007669"/>
    <property type="project" value="UniProtKB-UniRule"/>
</dbReference>
<keyword evidence="4" id="KW-0328">Glycosyltransferase</keyword>
<reference evidence="13" key="1">
    <citation type="submission" date="2019-02" db="EMBL/GenBank/DDBJ databases">
        <authorList>
            <person name="Gruber-Vodicka R. H."/>
            <person name="Seah K. B. B."/>
        </authorList>
    </citation>
    <scope>NUCLEOTIDE SEQUENCE</scope>
    <source>
        <strain evidence="13">BECK_DK161</strain>
        <strain evidence="12">BECK_DK47</strain>
    </source>
</reference>
<evidence type="ECO:0000259" key="11">
    <source>
        <dbReference type="Pfam" id="PF24862"/>
    </source>
</evidence>
<dbReference type="EC" id="2.4.1.13" evidence="2 7"/>
<organism evidence="13">
    <name type="scientific">Candidatus Kentrum sp. DK</name>
    <dbReference type="NCBI Taxonomy" id="2126562"/>
    <lineage>
        <taxon>Bacteria</taxon>
        <taxon>Pseudomonadati</taxon>
        <taxon>Pseudomonadota</taxon>
        <taxon>Gammaproteobacteria</taxon>
        <taxon>Candidatus Kentrum</taxon>
    </lineage>
</organism>
<dbReference type="SUPFAM" id="SSF53756">
    <property type="entry name" value="UDP-Glycosyltransferase/glycogen phosphorylase"/>
    <property type="match status" value="1"/>
</dbReference>
<dbReference type="Gene3D" id="1.20.120.1230">
    <property type="match status" value="1"/>
</dbReference>
<dbReference type="EMBL" id="CAADEX010000003">
    <property type="protein sequence ID" value="VFJ42889.1"/>
    <property type="molecule type" value="Genomic_DNA"/>
</dbReference>
<comment type="similarity">
    <text evidence="1">Belongs to the glycosyltransferase 1 family.</text>
</comment>
<evidence type="ECO:0000256" key="1">
    <source>
        <dbReference type="ARBA" id="ARBA00006530"/>
    </source>
</evidence>
<dbReference type="Pfam" id="PF00534">
    <property type="entry name" value="Glycos_transf_1"/>
    <property type="match status" value="1"/>
</dbReference>
<dbReference type="PANTHER" id="PTHR45839:SF7">
    <property type="entry name" value="SUCROSE SYNTHASE 1"/>
    <property type="match status" value="1"/>
</dbReference>
<evidence type="ECO:0000256" key="3">
    <source>
        <dbReference type="ARBA" id="ARBA00020955"/>
    </source>
</evidence>
<dbReference type="InterPro" id="IPR012820">
    <property type="entry name" value="Sucrose_synthase_pln/cyn"/>
</dbReference>
<evidence type="ECO:0000256" key="2">
    <source>
        <dbReference type="ARBA" id="ARBA00012540"/>
    </source>
</evidence>
<protein>
    <recommendedName>
        <fullName evidence="3 7">Sucrose synthase</fullName>
        <ecNumber evidence="2 7">2.4.1.13</ecNumber>
    </recommendedName>
</protein>
<comment type="catalytic activity">
    <reaction evidence="6">
        <text>an NDP-alpha-D-glucose + D-fructose = a ribonucleoside 5'-diphosphate + sucrose + H(+)</text>
        <dbReference type="Rhea" id="RHEA:16241"/>
        <dbReference type="ChEBI" id="CHEBI:15378"/>
        <dbReference type="ChEBI" id="CHEBI:17992"/>
        <dbReference type="ChEBI" id="CHEBI:37721"/>
        <dbReference type="ChEBI" id="CHEBI:57930"/>
        <dbReference type="ChEBI" id="CHEBI:76533"/>
        <dbReference type="EC" id="2.4.1.13"/>
    </reaction>
</comment>
<dbReference type="Pfam" id="PF24862">
    <property type="entry name" value="SUS_EPBD"/>
    <property type="match status" value="1"/>
</dbReference>
<dbReference type="Gene3D" id="3.10.450.330">
    <property type="match status" value="1"/>
</dbReference>
<evidence type="ECO:0000259" key="9">
    <source>
        <dbReference type="Pfam" id="PF00862"/>
    </source>
</evidence>
<proteinExistence type="inferred from homology"/>
<feature type="domain" description="Sucrose synthase N-terminal" evidence="10">
    <location>
        <begin position="17"/>
        <end position="126"/>
    </location>
</feature>
<dbReference type="GO" id="GO:0016157">
    <property type="term" value="F:sucrose synthase activity"/>
    <property type="evidence" value="ECO:0007669"/>
    <property type="project" value="UniProtKB-UniRule"/>
</dbReference>
<evidence type="ECO:0000256" key="4">
    <source>
        <dbReference type="ARBA" id="ARBA00022676"/>
    </source>
</evidence>